<evidence type="ECO:0000313" key="5">
    <source>
        <dbReference type="Proteomes" id="UP000230796"/>
    </source>
</evidence>
<dbReference type="Proteomes" id="UP000230796">
    <property type="component" value="Unassembled WGS sequence"/>
</dbReference>
<dbReference type="AlphaFoldDB" id="A0A2H0VJB0"/>
<feature type="DNA-binding region" description="OmpR/PhoB-type" evidence="2">
    <location>
        <begin position="234"/>
        <end position="339"/>
    </location>
</feature>
<dbReference type="GO" id="GO:0003677">
    <property type="term" value="F:DNA binding"/>
    <property type="evidence" value="ECO:0007669"/>
    <property type="project" value="UniProtKB-UniRule"/>
</dbReference>
<dbReference type="SMART" id="SM00862">
    <property type="entry name" value="Trans_reg_C"/>
    <property type="match status" value="1"/>
</dbReference>
<organism evidence="4 5">
    <name type="scientific">Candidatus Collierbacteria bacterium CG10_big_fil_rev_8_21_14_0_10_44_9</name>
    <dbReference type="NCBI Taxonomy" id="1974535"/>
    <lineage>
        <taxon>Bacteria</taxon>
        <taxon>Candidatus Collieribacteriota</taxon>
    </lineage>
</organism>
<gene>
    <name evidence="4" type="ORF">COT87_00825</name>
</gene>
<dbReference type="InterPro" id="IPR036388">
    <property type="entry name" value="WH-like_DNA-bd_sf"/>
</dbReference>
<feature type="domain" description="OmpR/PhoB-type" evidence="3">
    <location>
        <begin position="234"/>
        <end position="339"/>
    </location>
</feature>
<dbReference type="SUPFAM" id="SSF46894">
    <property type="entry name" value="C-terminal effector domain of the bipartite response regulators"/>
    <property type="match status" value="1"/>
</dbReference>
<dbReference type="InterPro" id="IPR016032">
    <property type="entry name" value="Sig_transdc_resp-reg_C-effctor"/>
</dbReference>
<evidence type="ECO:0000256" key="2">
    <source>
        <dbReference type="PROSITE-ProRule" id="PRU01091"/>
    </source>
</evidence>
<dbReference type="Pfam" id="PF00486">
    <property type="entry name" value="Trans_reg_C"/>
    <property type="match status" value="1"/>
</dbReference>
<evidence type="ECO:0000313" key="4">
    <source>
        <dbReference type="EMBL" id="PIR99181.1"/>
    </source>
</evidence>
<dbReference type="GO" id="GO:0000160">
    <property type="term" value="P:phosphorelay signal transduction system"/>
    <property type="evidence" value="ECO:0007669"/>
    <property type="project" value="InterPro"/>
</dbReference>
<sequence length="339" mass="38248">MKIIWDWSLQTETERILDTTRQIGNGFFGLQHFYPLSWDHQTKYLSFGVYLPQLDYPSIPHFWSQVVRLDDNHFPLLAPPALLTQTHALLLPIDLTPPSTSSLENLTQTVVPRVLKFFHQFSPSTPLPTKIIIHPTYFGTYGSFNLMKSDKKVILIIRLDQGIKTLVECLLSSLLSQSAMNDLSSSWSETEFLVDWLISSSALSQILPSDPTWSGTLSTTRHSVSIALQAQSAHFLTQIGAPIPTFQTFSLKNNQVYYHNNPLPGLTARESRLMTKLIEISPAPLTLDEIADLIFIQEDKFSLAAITKTIERLRTKLNSLGISRHYLATASGIGYYLKN</sequence>
<proteinExistence type="predicted"/>
<keyword evidence="1 2" id="KW-0238">DNA-binding</keyword>
<dbReference type="InterPro" id="IPR001867">
    <property type="entry name" value="OmpR/PhoB-type_DNA-bd"/>
</dbReference>
<dbReference type="GO" id="GO:0006355">
    <property type="term" value="P:regulation of DNA-templated transcription"/>
    <property type="evidence" value="ECO:0007669"/>
    <property type="project" value="InterPro"/>
</dbReference>
<name>A0A2H0VJB0_9BACT</name>
<accession>A0A2H0VJB0</accession>
<evidence type="ECO:0000256" key="1">
    <source>
        <dbReference type="ARBA" id="ARBA00023125"/>
    </source>
</evidence>
<dbReference type="EMBL" id="PFAF01000011">
    <property type="protein sequence ID" value="PIR99181.1"/>
    <property type="molecule type" value="Genomic_DNA"/>
</dbReference>
<protein>
    <recommendedName>
        <fullName evidence="3">OmpR/PhoB-type domain-containing protein</fullName>
    </recommendedName>
</protein>
<comment type="caution">
    <text evidence="4">The sequence shown here is derived from an EMBL/GenBank/DDBJ whole genome shotgun (WGS) entry which is preliminary data.</text>
</comment>
<dbReference type="Gene3D" id="1.10.10.10">
    <property type="entry name" value="Winged helix-like DNA-binding domain superfamily/Winged helix DNA-binding domain"/>
    <property type="match status" value="1"/>
</dbReference>
<evidence type="ECO:0000259" key="3">
    <source>
        <dbReference type="PROSITE" id="PS51755"/>
    </source>
</evidence>
<dbReference type="PROSITE" id="PS51755">
    <property type="entry name" value="OMPR_PHOB"/>
    <property type="match status" value="1"/>
</dbReference>
<reference evidence="5" key="1">
    <citation type="submission" date="2017-09" db="EMBL/GenBank/DDBJ databases">
        <title>Depth-based differentiation of microbial function through sediment-hosted aquifers and enrichment of novel symbionts in the deep terrestrial subsurface.</title>
        <authorList>
            <person name="Probst A.J."/>
            <person name="Ladd B."/>
            <person name="Jarett J.K."/>
            <person name="Geller-Mcgrath D.E."/>
            <person name="Sieber C.M.K."/>
            <person name="Emerson J.B."/>
            <person name="Anantharaman K."/>
            <person name="Thomas B.C."/>
            <person name="Malmstrom R."/>
            <person name="Stieglmeier M."/>
            <person name="Klingl A."/>
            <person name="Woyke T."/>
            <person name="Ryan C.M."/>
            <person name="Banfield J.F."/>
        </authorList>
    </citation>
    <scope>NUCLEOTIDE SEQUENCE [LARGE SCALE GENOMIC DNA]</scope>
</reference>